<dbReference type="PANTHER" id="PTHR18968">
    <property type="entry name" value="THIAMINE PYROPHOSPHATE ENZYMES"/>
    <property type="match status" value="1"/>
</dbReference>
<keyword evidence="7" id="KW-0456">Lyase</keyword>
<reference evidence="7 8" key="1">
    <citation type="submission" date="2016-01" db="EMBL/GenBank/DDBJ databases">
        <title>Use of Whole Genome Sequencing to ascertain that Brevibacterium massiliense (Roux, Raoult 2009) is a later heterotypic synonym of Brevibacterium ravenspurgense (Mages 2008).</title>
        <authorList>
            <person name="Bernier A.-M."/>
            <person name="Burdz T."/>
            <person name="Huynh C."/>
            <person name="Pachecho A.L."/>
            <person name="Wiebe D."/>
            <person name="Bonner C."/>
            <person name="Bernard K."/>
        </authorList>
    </citation>
    <scope>NUCLEOTIDE SEQUENCE [LARGE SCALE GENOMIC DNA]</scope>
    <source>
        <strain evidence="7 8">CCUG56047</strain>
    </source>
</reference>
<dbReference type="GO" id="GO:0009099">
    <property type="term" value="P:L-valine biosynthetic process"/>
    <property type="evidence" value="ECO:0007669"/>
    <property type="project" value="TreeGrafter"/>
</dbReference>
<evidence type="ECO:0000313" key="7">
    <source>
        <dbReference type="EMBL" id="KXZ58789.1"/>
    </source>
</evidence>
<keyword evidence="2 3" id="KW-0786">Thiamine pyrophosphate</keyword>
<dbReference type="InterPro" id="IPR012000">
    <property type="entry name" value="Thiamin_PyroP_enz_cen_dom"/>
</dbReference>
<dbReference type="InterPro" id="IPR029035">
    <property type="entry name" value="DHS-like_NAD/FAD-binding_dom"/>
</dbReference>
<feature type="domain" description="Thiamine pyrophosphate enzyme TPP-binding" evidence="5">
    <location>
        <begin position="419"/>
        <end position="558"/>
    </location>
</feature>
<dbReference type="EMBL" id="LQQC01000008">
    <property type="protein sequence ID" value="KXZ58789.1"/>
    <property type="molecule type" value="Genomic_DNA"/>
</dbReference>
<evidence type="ECO:0000256" key="2">
    <source>
        <dbReference type="ARBA" id="ARBA00023052"/>
    </source>
</evidence>
<dbReference type="InterPro" id="IPR045229">
    <property type="entry name" value="TPP_enz"/>
</dbReference>
<protein>
    <submittedName>
        <fullName evidence="7">Putative 2-ketoarginine decarboxylase AruI</fullName>
        <ecNumber evidence="7">4.1.1.75</ecNumber>
    </submittedName>
</protein>
<dbReference type="GO" id="GO:0000287">
    <property type="term" value="F:magnesium ion binding"/>
    <property type="evidence" value="ECO:0007669"/>
    <property type="project" value="InterPro"/>
</dbReference>
<gene>
    <name evidence="7" type="primary">aruI_2</name>
    <name evidence="7" type="ORF">Bravens_00660</name>
</gene>
<dbReference type="GO" id="GO:0030976">
    <property type="term" value="F:thiamine pyrophosphate binding"/>
    <property type="evidence" value="ECO:0007669"/>
    <property type="project" value="InterPro"/>
</dbReference>
<dbReference type="InterPro" id="IPR012001">
    <property type="entry name" value="Thiamin_PyroP_enz_TPP-bd_dom"/>
</dbReference>
<dbReference type="PATRIC" id="fig|479117.4.peg.659"/>
<organism evidence="7 8">
    <name type="scientific">Brevibacterium ravenspurgense</name>
    <dbReference type="NCBI Taxonomy" id="479117"/>
    <lineage>
        <taxon>Bacteria</taxon>
        <taxon>Bacillati</taxon>
        <taxon>Actinomycetota</taxon>
        <taxon>Actinomycetes</taxon>
        <taxon>Micrococcales</taxon>
        <taxon>Brevibacteriaceae</taxon>
        <taxon>Brevibacterium</taxon>
    </lineage>
</organism>
<dbReference type="AlphaFoldDB" id="A0A150H9L7"/>
<sequence>MTSINEPLESVDDAHRNGGLAVIAALAAHGVDTVFGIPGTHNLEFYRHLETFGIRAITPRHEQGAGYGADGYYLLSGKPGVVITTSGPGLTNVITAAATAYAESRPMLILSPGVPNGLERADVGLLHETKATAEAIDNLLVGSKRTRTAEGAAAAVSEAFARFNSERPGPIHIEVPLDVLEGPWHGTAEVPRTIQPTQPADAVVTEAAQALTAAERPLIIAGGGARRMAEPLTALAEKLDAPLVTTANGKGAIDESHPLALGASVRFPAVQKESQTADVLLVIGSELADSDLWGGRIGARGVNSWDHLGCPPEQPAGQPVQTVIRCDIDPDQLHKNLPGDILVHSDSLAFVNALSEELGQQPARRGAERAAELNREWQGEFPDGVGVWTTRAIAAAGGPGTVIAGDSSQVTYDGAVHALEARTEDQLLYMPGFATLGYGIPAAIGAKLADPDRPVVVHVGDGAAMFSIQEVMTAVELRLGIPMVIVDNGGYAEIEAQMEERSIDPFAVHLARPNFAALGTAFGGKGVELSASDPDCADQLERAVSEALSADVPTLIHVTV</sequence>
<evidence type="ECO:0000256" key="3">
    <source>
        <dbReference type="RuleBase" id="RU362132"/>
    </source>
</evidence>
<name>A0A150H9L7_9MICO</name>
<dbReference type="Gene3D" id="3.40.50.970">
    <property type="match status" value="2"/>
</dbReference>
<evidence type="ECO:0000313" key="8">
    <source>
        <dbReference type="Proteomes" id="UP000243589"/>
    </source>
</evidence>
<comment type="caution">
    <text evidence="7">The sequence shown here is derived from an EMBL/GenBank/DDBJ whole genome shotgun (WGS) entry which is preliminary data.</text>
</comment>
<dbReference type="SUPFAM" id="SSF52518">
    <property type="entry name" value="Thiamin diphosphate-binding fold (THDP-binding)"/>
    <property type="match status" value="2"/>
</dbReference>
<evidence type="ECO:0000256" key="1">
    <source>
        <dbReference type="ARBA" id="ARBA00007812"/>
    </source>
</evidence>
<keyword evidence="8" id="KW-1185">Reference proteome</keyword>
<dbReference type="Pfam" id="PF00205">
    <property type="entry name" value="TPP_enzyme_M"/>
    <property type="match status" value="1"/>
</dbReference>
<dbReference type="GO" id="GO:0003984">
    <property type="term" value="F:acetolactate synthase activity"/>
    <property type="evidence" value="ECO:0007669"/>
    <property type="project" value="TreeGrafter"/>
</dbReference>
<dbReference type="GO" id="GO:0050660">
    <property type="term" value="F:flavin adenine dinucleotide binding"/>
    <property type="evidence" value="ECO:0007669"/>
    <property type="project" value="TreeGrafter"/>
</dbReference>
<dbReference type="GO" id="GO:0047435">
    <property type="term" value="F:5-guanidino-2-oxopentanoate decarboxylase activity"/>
    <property type="evidence" value="ECO:0007669"/>
    <property type="project" value="UniProtKB-EC"/>
</dbReference>
<dbReference type="CDD" id="cd07035">
    <property type="entry name" value="TPP_PYR_POX_like"/>
    <property type="match status" value="1"/>
</dbReference>
<dbReference type="CDD" id="cd00568">
    <property type="entry name" value="TPP_enzymes"/>
    <property type="match status" value="1"/>
</dbReference>
<evidence type="ECO:0000259" key="6">
    <source>
        <dbReference type="Pfam" id="PF02776"/>
    </source>
</evidence>
<dbReference type="Proteomes" id="UP000243589">
    <property type="component" value="Unassembled WGS sequence"/>
</dbReference>
<dbReference type="PANTHER" id="PTHR18968:SF13">
    <property type="entry name" value="ACETOLACTATE SYNTHASE CATALYTIC SUBUNIT, MITOCHONDRIAL"/>
    <property type="match status" value="1"/>
</dbReference>
<evidence type="ECO:0000259" key="5">
    <source>
        <dbReference type="Pfam" id="PF02775"/>
    </source>
</evidence>
<dbReference type="Gene3D" id="3.40.50.1220">
    <property type="entry name" value="TPP-binding domain"/>
    <property type="match status" value="1"/>
</dbReference>
<evidence type="ECO:0000259" key="4">
    <source>
        <dbReference type="Pfam" id="PF00205"/>
    </source>
</evidence>
<proteinExistence type="inferred from homology"/>
<dbReference type="Pfam" id="PF02776">
    <property type="entry name" value="TPP_enzyme_N"/>
    <property type="match status" value="1"/>
</dbReference>
<accession>A0A150H9L7</accession>
<dbReference type="SUPFAM" id="SSF52467">
    <property type="entry name" value="DHS-like NAD/FAD-binding domain"/>
    <property type="match status" value="1"/>
</dbReference>
<dbReference type="Pfam" id="PF02775">
    <property type="entry name" value="TPP_enzyme_C"/>
    <property type="match status" value="1"/>
</dbReference>
<dbReference type="GO" id="GO:0005948">
    <property type="term" value="C:acetolactate synthase complex"/>
    <property type="evidence" value="ECO:0007669"/>
    <property type="project" value="TreeGrafter"/>
</dbReference>
<dbReference type="InterPro" id="IPR029061">
    <property type="entry name" value="THDP-binding"/>
</dbReference>
<feature type="domain" description="Thiamine pyrophosphate enzyme central" evidence="4">
    <location>
        <begin position="204"/>
        <end position="354"/>
    </location>
</feature>
<dbReference type="RefSeq" id="WP_062020257.1">
    <property type="nucleotide sequence ID" value="NZ_LQQC01000008.1"/>
</dbReference>
<dbReference type="GO" id="GO:0009097">
    <property type="term" value="P:isoleucine biosynthetic process"/>
    <property type="evidence" value="ECO:0007669"/>
    <property type="project" value="TreeGrafter"/>
</dbReference>
<dbReference type="InterPro" id="IPR011766">
    <property type="entry name" value="TPP_enzyme_TPP-bd"/>
</dbReference>
<comment type="similarity">
    <text evidence="1 3">Belongs to the TPP enzyme family.</text>
</comment>
<dbReference type="EC" id="4.1.1.75" evidence="7"/>
<feature type="domain" description="Thiamine pyrophosphate enzyme N-terminal TPP-binding" evidence="6">
    <location>
        <begin position="17"/>
        <end position="120"/>
    </location>
</feature>